<dbReference type="Proteomes" id="UP000317728">
    <property type="component" value="Chromosome"/>
</dbReference>
<protein>
    <submittedName>
        <fullName evidence="2">Uncharacterized protein</fullName>
    </submittedName>
</protein>
<organism evidence="2 3">
    <name type="scientific">Mycobacteroides chelonae</name>
    <name type="common">Mycobacterium chelonae</name>
    <dbReference type="NCBI Taxonomy" id="1774"/>
    <lineage>
        <taxon>Bacteria</taxon>
        <taxon>Bacillati</taxon>
        <taxon>Actinomycetota</taxon>
        <taxon>Actinomycetes</taxon>
        <taxon>Mycobacteriales</taxon>
        <taxon>Mycobacteriaceae</taxon>
        <taxon>Mycobacteroides</taxon>
    </lineage>
</organism>
<name>A0AB73U4F5_MYCCH</name>
<gene>
    <name evidence="2" type="ORF">FJK96_18375</name>
</gene>
<evidence type="ECO:0000256" key="1">
    <source>
        <dbReference type="SAM" id="MobiDB-lite"/>
    </source>
</evidence>
<sequence length="61" mass="6602">MTSRASSSSADAAARLDAYVTKVLAAAPPLTELQRQRLAELFRPSRSSTNGSRQEPVFHSI</sequence>
<feature type="region of interest" description="Disordered" evidence="1">
    <location>
        <begin position="41"/>
        <end position="61"/>
    </location>
</feature>
<evidence type="ECO:0000313" key="2">
    <source>
        <dbReference type="EMBL" id="QDF71924.1"/>
    </source>
</evidence>
<evidence type="ECO:0000313" key="3">
    <source>
        <dbReference type="Proteomes" id="UP000317728"/>
    </source>
</evidence>
<dbReference type="AlphaFoldDB" id="A0AB73U4F5"/>
<accession>A0AB73U4F5</accession>
<dbReference type="EMBL" id="CP041150">
    <property type="protein sequence ID" value="QDF71924.1"/>
    <property type="molecule type" value="Genomic_DNA"/>
</dbReference>
<proteinExistence type="predicted"/>
<reference evidence="2 3" key="1">
    <citation type="submission" date="2019-06" db="EMBL/GenBank/DDBJ databases">
        <title>Whole geneome sequnce of Mycobacteroides chelonae M77 isolated from bovine milk from Meghalaya, India.</title>
        <authorList>
            <person name="Vise E."/>
            <person name="Das S."/>
            <person name="Garg A."/>
            <person name="Ghatak S."/>
            <person name="Shakuntala I."/>
            <person name="Milton A.A.P."/>
            <person name="Karam A."/>
            <person name="Sanjukta R."/>
            <person name="Puro K."/>
            <person name="Sen A."/>
        </authorList>
    </citation>
    <scope>NUCLEOTIDE SEQUENCE [LARGE SCALE GENOMIC DNA]</scope>
    <source>
        <strain evidence="2 3">M77</strain>
    </source>
</reference>